<evidence type="ECO:0000256" key="1">
    <source>
        <dbReference type="SAM" id="Phobius"/>
    </source>
</evidence>
<proteinExistence type="predicted"/>
<keyword evidence="1" id="KW-1133">Transmembrane helix</keyword>
<organism evidence="2 3">
    <name type="scientific">Stephanodiscus triporus</name>
    <dbReference type="NCBI Taxonomy" id="2934178"/>
    <lineage>
        <taxon>Eukaryota</taxon>
        <taxon>Sar</taxon>
        <taxon>Stramenopiles</taxon>
        <taxon>Ochrophyta</taxon>
        <taxon>Bacillariophyta</taxon>
        <taxon>Coscinodiscophyceae</taxon>
        <taxon>Thalassiosirophycidae</taxon>
        <taxon>Stephanodiscales</taxon>
        <taxon>Stephanodiscaceae</taxon>
        <taxon>Stephanodiscus</taxon>
    </lineage>
</organism>
<dbReference type="AlphaFoldDB" id="A0ABD3N4E0"/>
<gene>
    <name evidence="2" type="ORF">ACHAW5_002691</name>
</gene>
<keyword evidence="1" id="KW-0812">Transmembrane</keyword>
<reference evidence="2 3" key="1">
    <citation type="submission" date="2024-10" db="EMBL/GenBank/DDBJ databases">
        <title>Updated reference genomes for cyclostephanoid diatoms.</title>
        <authorList>
            <person name="Roberts W.R."/>
            <person name="Alverson A.J."/>
        </authorList>
    </citation>
    <scope>NUCLEOTIDE SEQUENCE [LARGE SCALE GENOMIC DNA]</scope>
    <source>
        <strain evidence="2 3">AJA276-08</strain>
    </source>
</reference>
<dbReference type="EMBL" id="JALLAZ020001643">
    <property type="protein sequence ID" value="KAL3769916.1"/>
    <property type="molecule type" value="Genomic_DNA"/>
</dbReference>
<evidence type="ECO:0000313" key="2">
    <source>
        <dbReference type="EMBL" id="KAL3769916.1"/>
    </source>
</evidence>
<accession>A0ABD3N4E0</accession>
<evidence type="ECO:0000313" key="3">
    <source>
        <dbReference type="Proteomes" id="UP001530315"/>
    </source>
</evidence>
<comment type="caution">
    <text evidence="2">The sequence shown here is derived from an EMBL/GenBank/DDBJ whole genome shotgun (WGS) entry which is preliminary data.</text>
</comment>
<keyword evidence="1" id="KW-0472">Membrane</keyword>
<protein>
    <submittedName>
        <fullName evidence="2">Uncharacterized protein</fullName>
    </submittedName>
</protein>
<keyword evidence="3" id="KW-1185">Reference proteome</keyword>
<sequence>MVPYDLGDVNNDDVVIARDPKTGRLHEVEEELYCGWPEVIVNPVEPNENAKRGSGASADTERINFYMYYSTMLKESTEYSPRRATTVVYIETHVSNEGNIFCQNFAQFCALKTKSAISSPCLFTALTICPGALVFGRRPIRVPKQMAGPLLKHNSPLLCRTEQNAGDSFAPINNGEKFFPQRIVISCLTVMRSSRHWPAMGLTMASLTAFDGRRYLTSTEQRAPLPRQSRAIGTMILMFCVINAYFSVLILRIPT</sequence>
<name>A0ABD3N4E0_9STRA</name>
<feature type="transmembrane region" description="Helical" evidence="1">
    <location>
        <begin position="231"/>
        <end position="253"/>
    </location>
</feature>
<dbReference type="Proteomes" id="UP001530315">
    <property type="component" value="Unassembled WGS sequence"/>
</dbReference>